<accession>A0ABP3XE72</accession>
<dbReference type="InterPro" id="IPR050447">
    <property type="entry name" value="Erg6_SMT_methyltransf"/>
</dbReference>
<dbReference type="CDD" id="cd02440">
    <property type="entry name" value="AdoMet_MTases"/>
    <property type="match status" value="1"/>
</dbReference>
<dbReference type="PANTHER" id="PTHR44068">
    <property type="entry name" value="ZGC:194242"/>
    <property type="match status" value="1"/>
</dbReference>
<name>A0ABP3XE72_9FIRM</name>
<dbReference type="PANTHER" id="PTHR44068:SF11">
    <property type="entry name" value="GERANYL DIPHOSPHATE 2-C-METHYLTRANSFERASE"/>
    <property type="match status" value="1"/>
</dbReference>
<proteinExistence type="predicted"/>
<dbReference type="InterPro" id="IPR013216">
    <property type="entry name" value="Methyltransf_11"/>
</dbReference>
<gene>
    <name evidence="3" type="ORF">GCM10008917_15440</name>
</gene>
<dbReference type="Gene3D" id="3.40.50.150">
    <property type="entry name" value="Vaccinia Virus protein VP39"/>
    <property type="match status" value="1"/>
</dbReference>
<dbReference type="SUPFAM" id="SSF53335">
    <property type="entry name" value="S-adenosyl-L-methionine-dependent methyltransferases"/>
    <property type="match status" value="1"/>
</dbReference>
<protein>
    <submittedName>
        <fullName evidence="3">Class I SAM-dependent methyltransferase</fullName>
    </submittedName>
</protein>
<dbReference type="GO" id="GO:0032259">
    <property type="term" value="P:methylation"/>
    <property type="evidence" value="ECO:0007669"/>
    <property type="project" value="UniProtKB-KW"/>
</dbReference>
<organism evidence="3 4">
    <name type="scientific">Paraclostridium tenue</name>
    <dbReference type="NCBI Taxonomy" id="1737"/>
    <lineage>
        <taxon>Bacteria</taxon>
        <taxon>Bacillati</taxon>
        <taxon>Bacillota</taxon>
        <taxon>Clostridia</taxon>
        <taxon>Peptostreptococcales</taxon>
        <taxon>Peptostreptococcaceae</taxon>
        <taxon>Paraclostridium</taxon>
    </lineage>
</organism>
<evidence type="ECO:0000256" key="1">
    <source>
        <dbReference type="ARBA" id="ARBA00022679"/>
    </source>
</evidence>
<dbReference type="Pfam" id="PF08241">
    <property type="entry name" value="Methyltransf_11"/>
    <property type="match status" value="1"/>
</dbReference>
<evidence type="ECO:0000313" key="3">
    <source>
        <dbReference type="EMBL" id="GAA0863934.1"/>
    </source>
</evidence>
<dbReference type="RefSeq" id="WP_346044585.1">
    <property type="nucleotide sequence ID" value="NZ_BAAACP010000008.1"/>
</dbReference>
<reference evidence="4" key="1">
    <citation type="journal article" date="2019" name="Int. J. Syst. Evol. Microbiol.">
        <title>The Global Catalogue of Microorganisms (GCM) 10K type strain sequencing project: providing services to taxonomists for standard genome sequencing and annotation.</title>
        <authorList>
            <consortium name="The Broad Institute Genomics Platform"/>
            <consortium name="The Broad Institute Genome Sequencing Center for Infectious Disease"/>
            <person name="Wu L."/>
            <person name="Ma J."/>
        </authorList>
    </citation>
    <scope>NUCLEOTIDE SEQUENCE [LARGE SCALE GENOMIC DNA]</scope>
    <source>
        <strain evidence="4">JCM 6486</strain>
    </source>
</reference>
<dbReference type="InterPro" id="IPR029063">
    <property type="entry name" value="SAM-dependent_MTases_sf"/>
</dbReference>
<dbReference type="EMBL" id="BAAACP010000008">
    <property type="protein sequence ID" value="GAA0863934.1"/>
    <property type="molecule type" value="Genomic_DNA"/>
</dbReference>
<comment type="caution">
    <text evidence="3">The sequence shown here is derived from an EMBL/GenBank/DDBJ whole genome shotgun (WGS) entry which is preliminary data.</text>
</comment>
<keyword evidence="4" id="KW-1185">Reference proteome</keyword>
<sequence length="256" mass="29042">MDIRKYNEIAWDNEVKIGNKWTVPVTSEEVELAKKGEYKILIGPTRYAPKEWIGDVRGKNLLCLASGGGQQGPIFSALGAKVTVFDNSSEQLSKDAMVAKRDNLDINLEKGDMRDLSRFNDETFDFIYHPISNCFIDDVEKLWKECYRVLKPGGVLIAGFSNPLIYIFDLYEWETNNNLIVKNSIPYSDIEQLPKEQLEERINNKDTLEFGHSLQSQIGGQIDAGFVICGFLEDKLGEGLLDKYIDTYIATRALKL</sequence>
<feature type="domain" description="Methyltransferase type 11" evidence="2">
    <location>
        <begin position="62"/>
        <end position="157"/>
    </location>
</feature>
<dbReference type="Proteomes" id="UP001400965">
    <property type="component" value="Unassembled WGS sequence"/>
</dbReference>
<keyword evidence="1" id="KW-0808">Transferase</keyword>
<dbReference type="GO" id="GO:0008168">
    <property type="term" value="F:methyltransferase activity"/>
    <property type="evidence" value="ECO:0007669"/>
    <property type="project" value="UniProtKB-KW"/>
</dbReference>
<keyword evidence="3" id="KW-0489">Methyltransferase</keyword>
<evidence type="ECO:0000259" key="2">
    <source>
        <dbReference type="Pfam" id="PF08241"/>
    </source>
</evidence>
<evidence type="ECO:0000313" key="4">
    <source>
        <dbReference type="Proteomes" id="UP001400965"/>
    </source>
</evidence>